<dbReference type="SUPFAM" id="SSF53474">
    <property type="entry name" value="alpha/beta-Hydrolases"/>
    <property type="match status" value="1"/>
</dbReference>
<keyword evidence="5" id="KW-0732">Signal</keyword>
<feature type="domain" description="AB hydrolase-1" evidence="6">
    <location>
        <begin position="41"/>
        <end position="201"/>
    </location>
</feature>
<dbReference type="InterPro" id="IPR000073">
    <property type="entry name" value="AB_hydrolase_1"/>
</dbReference>
<comment type="subcellular location">
    <subcellularLocation>
        <location evidence="1">Endoplasmic reticulum</location>
    </subcellularLocation>
    <subcellularLocation>
        <location evidence="2">Membrane</location>
    </subcellularLocation>
</comment>
<evidence type="ECO:0000256" key="4">
    <source>
        <dbReference type="ARBA" id="ARBA00023136"/>
    </source>
</evidence>
<keyword evidence="7" id="KW-0378">Hydrolase</keyword>
<gene>
    <name evidence="7" type="ORF">ESZ00_17680</name>
</gene>
<keyword evidence="8" id="KW-1185">Reference proteome</keyword>
<reference evidence="7 8" key="1">
    <citation type="journal article" date="2016" name="Int. J. Syst. Evol. Microbiol.">
        <title>Acidipila dinghuensis sp. nov., an acidobacterium isolated from forest soil.</title>
        <authorList>
            <person name="Jiang Y.W."/>
            <person name="Wang J."/>
            <person name="Chen M.H."/>
            <person name="Lv Y.Y."/>
            <person name="Qiu L.H."/>
        </authorList>
    </citation>
    <scope>NUCLEOTIDE SEQUENCE [LARGE SCALE GENOMIC DNA]</scope>
    <source>
        <strain evidence="7 8">DHOF10</strain>
    </source>
</reference>
<feature type="chain" id="PRO_5020525079" evidence="5">
    <location>
        <begin position="34"/>
        <end position="384"/>
    </location>
</feature>
<keyword evidence="3" id="KW-0256">Endoplasmic reticulum</keyword>
<dbReference type="InterPro" id="IPR052374">
    <property type="entry name" value="SERAC1"/>
</dbReference>
<dbReference type="PANTHER" id="PTHR48182">
    <property type="entry name" value="PROTEIN SERAC1"/>
    <property type="match status" value="1"/>
</dbReference>
<organism evidence="7 8">
    <name type="scientific">Silvibacterium dinghuense</name>
    <dbReference type="NCBI Taxonomy" id="1560006"/>
    <lineage>
        <taxon>Bacteria</taxon>
        <taxon>Pseudomonadati</taxon>
        <taxon>Acidobacteriota</taxon>
        <taxon>Terriglobia</taxon>
        <taxon>Terriglobales</taxon>
        <taxon>Acidobacteriaceae</taxon>
        <taxon>Silvibacterium</taxon>
    </lineage>
</organism>
<dbReference type="PANTHER" id="PTHR48182:SF2">
    <property type="entry name" value="PROTEIN SERAC1"/>
    <property type="match status" value="1"/>
</dbReference>
<evidence type="ECO:0000259" key="6">
    <source>
        <dbReference type="Pfam" id="PF12697"/>
    </source>
</evidence>
<dbReference type="OrthoDB" id="503948at2"/>
<dbReference type="GO" id="GO:0016020">
    <property type="term" value="C:membrane"/>
    <property type="evidence" value="ECO:0007669"/>
    <property type="project" value="UniProtKB-SubCell"/>
</dbReference>
<proteinExistence type="predicted"/>
<protein>
    <submittedName>
        <fullName evidence="7">Alpha/beta hydrolase</fullName>
    </submittedName>
</protein>
<evidence type="ECO:0000313" key="8">
    <source>
        <dbReference type="Proteomes" id="UP000290253"/>
    </source>
</evidence>
<evidence type="ECO:0000256" key="5">
    <source>
        <dbReference type="SAM" id="SignalP"/>
    </source>
</evidence>
<keyword evidence="4" id="KW-0472">Membrane</keyword>
<name>A0A4Q1S9Z5_9BACT</name>
<sequence length="384" mass="42676">MIFTETPSPVRRAAALFCFLCCLCFSLAPAAHADALKPRVIVFVHGLHGDRETWRAANGAYWPQLIQTDPHFRNADVVVAQYPTPSSHGQYSTQQLSEILYRSLQAQHVFDHREVVFLAHSLGGLLTEEMLLNHPDVAARTRFLVSYATPHQGSFVASLAKIYDSDPLLTDLSDSNDNSFLMDLEQKWRSTPSAVRIHRYCAFETRDTAAGEGIGRYLHARTRVVSFYSATYGCDVDTPPQQIDADHINIVKPGSRSADAYTFFARVYHNNPILDTVDSIRDNKVSGLTVECNKVNMAIDLQVPIALDPALHEQLLWASAEFVDTDKVRDDAQPTVTKTDPMGIAHISYSFKGQGKSLLIVGCPTGRASILVHFHIRGQVPLNE</sequence>
<dbReference type="Proteomes" id="UP000290253">
    <property type="component" value="Unassembled WGS sequence"/>
</dbReference>
<dbReference type="GO" id="GO:0016787">
    <property type="term" value="F:hydrolase activity"/>
    <property type="evidence" value="ECO:0007669"/>
    <property type="project" value="UniProtKB-KW"/>
</dbReference>
<comment type="caution">
    <text evidence="7">The sequence shown here is derived from an EMBL/GenBank/DDBJ whole genome shotgun (WGS) entry which is preliminary data.</text>
</comment>
<accession>A0A4Q1S9Z5</accession>
<dbReference type="EMBL" id="SDMK01000004">
    <property type="protein sequence ID" value="RXS93868.1"/>
    <property type="molecule type" value="Genomic_DNA"/>
</dbReference>
<evidence type="ECO:0000313" key="7">
    <source>
        <dbReference type="EMBL" id="RXS93868.1"/>
    </source>
</evidence>
<evidence type="ECO:0000256" key="2">
    <source>
        <dbReference type="ARBA" id="ARBA00004370"/>
    </source>
</evidence>
<dbReference type="InterPro" id="IPR029058">
    <property type="entry name" value="AB_hydrolase_fold"/>
</dbReference>
<evidence type="ECO:0000256" key="3">
    <source>
        <dbReference type="ARBA" id="ARBA00022824"/>
    </source>
</evidence>
<dbReference type="AlphaFoldDB" id="A0A4Q1S9Z5"/>
<dbReference type="Gene3D" id="3.40.50.1820">
    <property type="entry name" value="alpha/beta hydrolase"/>
    <property type="match status" value="1"/>
</dbReference>
<dbReference type="Pfam" id="PF12697">
    <property type="entry name" value="Abhydrolase_6"/>
    <property type="match status" value="1"/>
</dbReference>
<evidence type="ECO:0000256" key="1">
    <source>
        <dbReference type="ARBA" id="ARBA00004240"/>
    </source>
</evidence>
<feature type="signal peptide" evidence="5">
    <location>
        <begin position="1"/>
        <end position="33"/>
    </location>
</feature>